<dbReference type="AlphaFoldDB" id="A0A1M5I9S5"/>
<keyword evidence="4 5" id="KW-0949">S-adenosyl-L-methionine</keyword>
<dbReference type="PANTHER" id="PTHR24422:SF19">
    <property type="entry name" value="CHEMOTAXIS PROTEIN METHYLTRANSFERASE"/>
    <property type="match status" value="1"/>
</dbReference>
<dbReference type="InterPro" id="IPR050903">
    <property type="entry name" value="Bact_Chemotaxis_MeTrfase"/>
</dbReference>
<evidence type="ECO:0000256" key="4">
    <source>
        <dbReference type="ARBA" id="ARBA00022691"/>
    </source>
</evidence>
<feature type="binding site" evidence="6">
    <location>
        <position position="81"/>
    </location>
    <ligand>
        <name>S-adenosyl-L-methionine</name>
        <dbReference type="ChEBI" id="CHEBI:59789"/>
    </ligand>
</feature>
<evidence type="ECO:0000256" key="3">
    <source>
        <dbReference type="ARBA" id="ARBA00022679"/>
    </source>
</evidence>
<dbReference type="GO" id="GO:0008983">
    <property type="term" value="F:protein-glutamate O-methyltransferase activity"/>
    <property type="evidence" value="ECO:0007669"/>
    <property type="project" value="UniProtKB-EC"/>
</dbReference>
<reference evidence="9" key="1">
    <citation type="submission" date="2016-11" db="EMBL/GenBank/DDBJ databases">
        <authorList>
            <person name="Varghese N."/>
            <person name="Submissions S."/>
        </authorList>
    </citation>
    <scope>NUCLEOTIDE SEQUENCE [LARGE SCALE GENOMIC DNA]</scope>
    <source>
        <strain evidence="9">DSM 16579</strain>
    </source>
</reference>
<dbReference type="PANTHER" id="PTHR24422">
    <property type="entry name" value="CHEMOTAXIS PROTEIN METHYLTRANSFERASE"/>
    <property type="match status" value="1"/>
</dbReference>
<dbReference type="SUPFAM" id="SSF53335">
    <property type="entry name" value="S-adenosyl-L-methionine-dependent methyltransferases"/>
    <property type="match status" value="1"/>
</dbReference>
<dbReference type="GO" id="GO:0032259">
    <property type="term" value="P:methylation"/>
    <property type="evidence" value="ECO:0007669"/>
    <property type="project" value="UniProtKB-KW"/>
</dbReference>
<proteinExistence type="predicted"/>
<evidence type="ECO:0000313" key="8">
    <source>
        <dbReference type="EMBL" id="SHG25046.1"/>
    </source>
</evidence>
<evidence type="ECO:0000256" key="6">
    <source>
        <dbReference type="PIRSR" id="PIRSR000410-1"/>
    </source>
</evidence>
<feature type="binding site" evidence="6">
    <location>
        <position position="137"/>
    </location>
    <ligand>
        <name>S-adenosyl-L-methionine</name>
        <dbReference type="ChEBI" id="CHEBI:59789"/>
    </ligand>
</feature>
<name>A0A1M5I9S5_9GAMM</name>
<dbReference type="RefSeq" id="WP_072841019.1">
    <property type="nucleotide sequence ID" value="NZ_FQVF01000018.1"/>
</dbReference>
<dbReference type="SMART" id="SM00138">
    <property type="entry name" value="MeTrc"/>
    <property type="match status" value="1"/>
</dbReference>
<dbReference type="PROSITE" id="PS50123">
    <property type="entry name" value="CHER"/>
    <property type="match status" value="1"/>
</dbReference>
<comment type="catalytic activity">
    <reaction evidence="1 5">
        <text>L-glutamyl-[protein] + S-adenosyl-L-methionine = [protein]-L-glutamate 5-O-methyl ester + S-adenosyl-L-homocysteine</text>
        <dbReference type="Rhea" id="RHEA:24452"/>
        <dbReference type="Rhea" id="RHEA-COMP:10208"/>
        <dbReference type="Rhea" id="RHEA-COMP:10311"/>
        <dbReference type="ChEBI" id="CHEBI:29973"/>
        <dbReference type="ChEBI" id="CHEBI:57856"/>
        <dbReference type="ChEBI" id="CHEBI:59789"/>
        <dbReference type="ChEBI" id="CHEBI:82795"/>
        <dbReference type="EC" id="2.1.1.80"/>
    </reaction>
</comment>
<dbReference type="PRINTS" id="PR00996">
    <property type="entry name" value="CHERMTFRASE"/>
</dbReference>
<feature type="binding site" evidence="6">
    <location>
        <begin position="211"/>
        <end position="212"/>
    </location>
    <ligand>
        <name>S-adenosyl-L-methionine</name>
        <dbReference type="ChEBI" id="CHEBI:59789"/>
    </ligand>
</feature>
<feature type="binding site" evidence="6">
    <location>
        <begin position="193"/>
        <end position="194"/>
    </location>
    <ligand>
        <name>S-adenosyl-L-methionine</name>
        <dbReference type="ChEBI" id="CHEBI:59789"/>
    </ligand>
</feature>
<keyword evidence="3 5" id="KW-0808">Transferase</keyword>
<dbReference type="SUPFAM" id="SSF47757">
    <property type="entry name" value="Chemotaxis receptor methyltransferase CheR, N-terminal domain"/>
    <property type="match status" value="1"/>
</dbReference>
<sequence length="265" mass="30079">MEREFGFTQSDFNKVRTILVGLTGIKLADSKESLVYSRLTPRIRKLGLKSTKEYLKYLEDHLDEQENFINALTTNLTSFYREPHHFSILAQYINQGESVKRIWCAASSTGEEPYSIAMSLVKAYGKFDHDVQIIASDIDSKVLEAANKGTYPLEKVEALPDKKSFFVKGKGSNEGLAKVVPQLRDMIEFIRINLLDESLPIEPNLDVIFCRNVMIYFDKDTQAKILTKLLAKLRPGGLYIAGHSENFSQFSNLIKPIGRTAYIKL</sequence>
<feature type="domain" description="CheR-type methyltransferase" evidence="7">
    <location>
        <begin position="1"/>
        <end position="265"/>
    </location>
</feature>
<keyword evidence="9" id="KW-1185">Reference proteome</keyword>
<feature type="binding site" evidence="6">
    <location>
        <position position="77"/>
    </location>
    <ligand>
        <name>S-adenosyl-L-methionine</name>
        <dbReference type="ChEBI" id="CHEBI:59789"/>
    </ligand>
</feature>
<dbReference type="Gene3D" id="1.10.155.10">
    <property type="entry name" value="Chemotaxis receptor methyltransferase CheR, N-terminal domain"/>
    <property type="match status" value="1"/>
</dbReference>
<dbReference type="InterPro" id="IPR022641">
    <property type="entry name" value="CheR_N"/>
</dbReference>
<dbReference type="PIRSF" id="PIRSF000410">
    <property type="entry name" value="CheR"/>
    <property type="match status" value="1"/>
</dbReference>
<dbReference type="InterPro" id="IPR036804">
    <property type="entry name" value="CheR_N_sf"/>
</dbReference>
<evidence type="ECO:0000256" key="1">
    <source>
        <dbReference type="ARBA" id="ARBA00001541"/>
    </source>
</evidence>
<feature type="binding site" evidence="6">
    <location>
        <position position="75"/>
    </location>
    <ligand>
        <name>S-adenosyl-L-methionine</name>
        <dbReference type="ChEBI" id="CHEBI:59789"/>
    </ligand>
</feature>
<dbReference type="Pfam" id="PF01739">
    <property type="entry name" value="CheR"/>
    <property type="match status" value="1"/>
</dbReference>
<protein>
    <recommendedName>
        <fullName evidence="5">Chemotaxis protein methyltransferase</fullName>
        <ecNumber evidence="5">2.1.1.80</ecNumber>
    </recommendedName>
</protein>
<dbReference type="InterPro" id="IPR022642">
    <property type="entry name" value="CheR_C"/>
</dbReference>
<dbReference type="EC" id="2.1.1.80" evidence="5"/>
<dbReference type="STRING" id="1122206.SAMN02745753_03575"/>
<feature type="binding site" evidence="6">
    <location>
        <position position="112"/>
    </location>
    <ligand>
        <name>S-adenosyl-L-methionine</name>
        <dbReference type="ChEBI" id="CHEBI:59789"/>
    </ligand>
</feature>
<dbReference type="CDD" id="cd02440">
    <property type="entry name" value="AdoMet_MTases"/>
    <property type="match status" value="1"/>
</dbReference>
<evidence type="ECO:0000256" key="2">
    <source>
        <dbReference type="ARBA" id="ARBA00022603"/>
    </source>
</evidence>
<dbReference type="EMBL" id="FQVF01000018">
    <property type="protein sequence ID" value="SHG25046.1"/>
    <property type="molecule type" value="Genomic_DNA"/>
</dbReference>
<evidence type="ECO:0000259" key="7">
    <source>
        <dbReference type="PROSITE" id="PS50123"/>
    </source>
</evidence>
<organism evidence="8 9">
    <name type="scientific">Marinomonas polaris DSM 16579</name>
    <dbReference type="NCBI Taxonomy" id="1122206"/>
    <lineage>
        <taxon>Bacteria</taxon>
        <taxon>Pseudomonadati</taxon>
        <taxon>Pseudomonadota</taxon>
        <taxon>Gammaproteobacteria</taxon>
        <taxon>Oceanospirillales</taxon>
        <taxon>Oceanospirillaceae</taxon>
        <taxon>Marinomonas</taxon>
    </lineage>
</organism>
<dbReference type="Proteomes" id="UP000184517">
    <property type="component" value="Unassembled WGS sequence"/>
</dbReference>
<evidence type="ECO:0000313" key="9">
    <source>
        <dbReference type="Proteomes" id="UP000184517"/>
    </source>
</evidence>
<dbReference type="InterPro" id="IPR026024">
    <property type="entry name" value="Chemotaxis_MeTrfase_CheR"/>
</dbReference>
<dbReference type="Gene3D" id="3.40.50.150">
    <property type="entry name" value="Vaccinia Virus protein VP39"/>
    <property type="match status" value="1"/>
</dbReference>
<dbReference type="OrthoDB" id="9816309at2"/>
<keyword evidence="2 5" id="KW-0489">Methyltransferase</keyword>
<dbReference type="Pfam" id="PF03705">
    <property type="entry name" value="CheR_N"/>
    <property type="match status" value="1"/>
</dbReference>
<evidence type="ECO:0000256" key="5">
    <source>
        <dbReference type="PIRNR" id="PIRNR000410"/>
    </source>
</evidence>
<accession>A0A1M5I9S5</accession>
<comment type="function">
    <text evidence="5">Methylation of the membrane-bound methyl-accepting chemotaxis proteins (MCP) to form gamma-glutamyl methyl ester residues in MCP.</text>
</comment>
<gene>
    <name evidence="8" type="ORF">SAMN02745753_03575</name>
</gene>
<dbReference type="InterPro" id="IPR029063">
    <property type="entry name" value="SAM-dependent_MTases_sf"/>
</dbReference>
<dbReference type="InterPro" id="IPR000780">
    <property type="entry name" value="CheR_MeTrfase"/>
</dbReference>